<dbReference type="Pfam" id="PF08432">
    <property type="entry name" value="Vfa1"/>
    <property type="match status" value="1"/>
</dbReference>
<dbReference type="InterPro" id="IPR013640">
    <property type="entry name" value="Vfa1"/>
</dbReference>
<dbReference type="GO" id="GO:0005768">
    <property type="term" value="C:endosome"/>
    <property type="evidence" value="ECO:0007669"/>
    <property type="project" value="TreeGrafter"/>
</dbReference>
<dbReference type="Proteomes" id="UP000662931">
    <property type="component" value="Chromosome 4"/>
</dbReference>
<dbReference type="PANTHER" id="PTHR28218:SF1">
    <property type="entry name" value="VPS4-ASSOCIATED PROTEIN 1"/>
    <property type="match status" value="1"/>
</dbReference>
<dbReference type="PANTHER" id="PTHR28218">
    <property type="entry name" value="VPS4-ASSOCIATED PROTEIN 1"/>
    <property type="match status" value="1"/>
</dbReference>
<dbReference type="EMBL" id="CP064815">
    <property type="protein sequence ID" value="QPG76366.1"/>
    <property type="molecule type" value="Genomic_DNA"/>
</dbReference>
<reference evidence="1" key="1">
    <citation type="submission" date="2020-10" db="EMBL/GenBank/DDBJ databases">
        <authorList>
            <person name="Roach M.J.R."/>
        </authorList>
    </citation>
    <scope>NUCLEOTIDE SEQUENCE</scope>
    <source>
        <strain evidence="1">CBS 1945</strain>
    </source>
</reference>
<dbReference type="AlphaFoldDB" id="A0A875S4Z7"/>
<gene>
    <name evidence="1" type="ORF">FOA43_003754</name>
</gene>
<dbReference type="KEGG" id="bnn:FOA43_003754"/>
<dbReference type="GO" id="GO:0007034">
    <property type="term" value="P:vacuolar transport"/>
    <property type="evidence" value="ECO:0007669"/>
    <property type="project" value="TreeGrafter"/>
</dbReference>
<sequence length="221" mass="25727">MADVPPFKNCYRLRHVAEADSKSCIICYKPSPTVLITLNGKDWFYVCSSHLTDKNFCLVIYQDDEGSVKDSELIDLKAEETILMRRLKHLESLQESKNSQFSKIKGYLWGKKKEKEEKDAENIDDDLKPSDVKAPEDAKNLTLDQIMKKIRSLRTGEIAEMKEKLESFDKAYKKFKLDTVFYRNRLLSDYRKQKQSKIQKSLQEGTLFPSVDNLPELSKKE</sequence>
<accession>A0A875S4Z7</accession>
<dbReference type="RefSeq" id="XP_038779931.1">
    <property type="nucleotide sequence ID" value="XM_038924003.1"/>
</dbReference>
<evidence type="ECO:0000313" key="1">
    <source>
        <dbReference type="EMBL" id="QPG76366.1"/>
    </source>
</evidence>
<evidence type="ECO:0008006" key="3">
    <source>
        <dbReference type="Google" id="ProtNLM"/>
    </source>
</evidence>
<name>A0A875S4Z7_EENNA</name>
<evidence type="ECO:0000313" key="2">
    <source>
        <dbReference type="Proteomes" id="UP000662931"/>
    </source>
</evidence>
<dbReference type="GeneID" id="62197154"/>
<dbReference type="OrthoDB" id="2158714at2759"/>
<protein>
    <recommendedName>
        <fullName evidence="3">VPS4-associated protein 1</fullName>
    </recommendedName>
</protein>
<proteinExistence type="predicted"/>
<organism evidence="1 2">
    <name type="scientific">Eeniella nana</name>
    <name type="common">Yeast</name>
    <name type="synonym">Brettanomyces nanus</name>
    <dbReference type="NCBI Taxonomy" id="13502"/>
    <lineage>
        <taxon>Eukaryota</taxon>
        <taxon>Fungi</taxon>
        <taxon>Dikarya</taxon>
        <taxon>Ascomycota</taxon>
        <taxon>Saccharomycotina</taxon>
        <taxon>Pichiomycetes</taxon>
        <taxon>Pichiales</taxon>
        <taxon>Pichiaceae</taxon>
        <taxon>Brettanomyces</taxon>
    </lineage>
</organism>
<keyword evidence="2" id="KW-1185">Reference proteome</keyword>